<organism evidence="1">
    <name type="scientific">Cacopsylla melanoneura</name>
    <dbReference type="NCBI Taxonomy" id="428564"/>
    <lineage>
        <taxon>Eukaryota</taxon>
        <taxon>Metazoa</taxon>
        <taxon>Ecdysozoa</taxon>
        <taxon>Arthropoda</taxon>
        <taxon>Hexapoda</taxon>
        <taxon>Insecta</taxon>
        <taxon>Pterygota</taxon>
        <taxon>Neoptera</taxon>
        <taxon>Paraneoptera</taxon>
        <taxon>Hemiptera</taxon>
        <taxon>Sternorrhyncha</taxon>
        <taxon>Psylloidea</taxon>
        <taxon>Psyllidae</taxon>
        <taxon>Psyllinae</taxon>
        <taxon>Cacopsylla</taxon>
    </lineage>
</organism>
<name>A0A8D9E9C9_9HEMI</name>
<proteinExistence type="predicted"/>
<accession>A0A8D9E9C9</accession>
<dbReference type="AlphaFoldDB" id="A0A8D9E9C9"/>
<sequence length="109" mass="13005">MMHGTVFHNVYEYACFELEHPVWFFVLETMSVIPSTAQTVSDIDKFIITRRLWKNMTPQSIKIYNPQTMNSIPTPFQIIVCYEVQVFWYFLDKIPKILLHKHGFMVLQC</sequence>
<protein>
    <submittedName>
        <fullName evidence="1">Uncharacterized protein</fullName>
    </submittedName>
</protein>
<dbReference type="EMBL" id="HBUF01487998">
    <property type="protein sequence ID" value="CAG6745227.1"/>
    <property type="molecule type" value="Transcribed_RNA"/>
</dbReference>
<evidence type="ECO:0000313" key="1">
    <source>
        <dbReference type="EMBL" id="CAG6745227.1"/>
    </source>
</evidence>
<reference evidence="1" key="1">
    <citation type="submission" date="2021-05" db="EMBL/GenBank/DDBJ databases">
        <authorList>
            <person name="Alioto T."/>
            <person name="Alioto T."/>
            <person name="Gomez Garrido J."/>
        </authorList>
    </citation>
    <scope>NUCLEOTIDE SEQUENCE</scope>
</reference>